<dbReference type="PANTHER" id="PTHR10806">
    <property type="entry name" value="SIGNAL PEPTIDASE COMPLEX CATALYTIC SUBUNIT SEC11"/>
    <property type="match status" value="1"/>
</dbReference>
<gene>
    <name evidence="7" type="ORF">AZF04_10560</name>
</gene>
<evidence type="ECO:0000256" key="2">
    <source>
        <dbReference type="ARBA" id="ARBA00022692"/>
    </source>
</evidence>
<keyword evidence="3 6" id="KW-1133">Transmembrane helix</keyword>
<feature type="transmembrane region" description="Helical" evidence="6">
    <location>
        <begin position="149"/>
        <end position="172"/>
    </location>
</feature>
<dbReference type="NCBIfam" id="TIGR02228">
    <property type="entry name" value="sigpep_I_arch"/>
    <property type="match status" value="1"/>
</dbReference>
<dbReference type="InterPro" id="IPR019533">
    <property type="entry name" value="Peptidase_S26"/>
</dbReference>
<reference evidence="7" key="1">
    <citation type="submission" date="2016-02" db="EMBL/GenBank/DDBJ databases">
        <title>Genome sequence of Bacillus trypoxylicola KCTC 13244(T).</title>
        <authorList>
            <person name="Jeong H."/>
            <person name="Park S.-H."/>
            <person name="Choi S.-K."/>
        </authorList>
    </citation>
    <scope>NUCLEOTIDE SEQUENCE [LARGE SCALE GENOMIC DNA]</scope>
    <source>
        <strain evidence="7">KCTC 13244</strain>
    </source>
</reference>
<evidence type="ECO:0000256" key="3">
    <source>
        <dbReference type="ARBA" id="ARBA00022989"/>
    </source>
</evidence>
<proteinExistence type="predicted"/>
<dbReference type="InterPro" id="IPR036286">
    <property type="entry name" value="LexA/Signal_pep-like_sf"/>
</dbReference>
<dbReference type="OrthoDB" id="2243765at2"/>
<dbReference type="GO" id="GO:0016020">
    <property type="term" value="C:membrane"/>
    <property type="evidence" value="ECO:0007669"/>
    <property type="project" value="UniProtKB-SubCell"/>
</dbReference>
<evidence type="ECO:0000256" key="5">
    <source>
        <dbReference type="NCBIfam" id="TIGR02228"/>
    </source>
</evidence>
<dbReference type="Gene3D" id="2.10.109.10">
    <property type="entry name" value="Umud Fragment, subunit A"/>
    <property type="match status" value="1"/>
</dbReference>
<keyword evidence="8" id="KW-1185">Reference proteome</keyword>
<dbReference type="GO" id="GO:0009003">
    <property type="term" value="F:signal peptidase activity"/>
    <property type="evidence" value="ECO:0007669"/>
    <property type="project" value="UniProtKB-EC"/>
</dbReference>
<keyword evidence="2 6" id="KW-0812">Transmembrane</keyword>
<dbReference type="EC" id="3.4.21.89" evidence="5"/>
<feature type="transmembrane region" description="Helical" evidence="6">
    <location>
        <begin position="12"/>
        <end position="31"/>
    </location>
</feature>
<evidence type="ECO:0000313" key="8">
    <source>
        <dbReference type="Proteomes" id="UP000075806"/>
    </source>
</evidence>
<comment type="caution">
    <text evidence="7">The sequence shown here is derived from an EMBL/GenBank/DDBJ whole genome shotgun (WGS) entry which is preliminary data.</text>
</comment>
<evidence type="ECO:0000256" key="4">
    <source>
        <dbReference type="ARBA" id="ARBA00023136"/>
    </source>
</evidence>
<protein>
    <recommendedName>
        <fullName evidence="5">Signal peptidase I</fullName>
        <ecNumber evidence="5">3.4.21.89</ecNumber>
    </recommendedName>
</protein>
<accession>A0A162D0R0</accession>
<dbReference type="GO" id="GO:0006465">
    <property type="term" value="P:signal peptide processing"/>
    <property type="evidence" value="ECO:0007669"/>
    <property type="project" value="UniProtKB-UniRule"/>
</dbReference>
<dbReference type="AlphaFoldDB" id="A0A162D0R0"/>
<evidence type="ECO:0000256" key="6">
    <source>
        <dbReference type="SAM" id="Phobius"/>
    </source>
</evidence>
<dbReference type="InterPro" id="IPR001733">
    <property type="entry name" value="Peptidase_S26B"/>
</dbReference>
<dbReference type="RefSeq" id="WP_061949756.1">
    <property type="nucleotide sequence ID" value="NZ_LTAO01000036.1"/>
</dbReference>
<dbReference type="GO" id="GO:0004252">
    <property type="term" value="F:serine-type endopeptidase activity"/>
    <property type="evidence" value="ECO:0007669"/>
    <property type="project" value="UniProtKB-UniRule"/>
</dbReference>
<evidence type="ECO:0000256" key="1">
    <source>
        <dbReference type="ARBA" id="ARBA00004370"/>
    </source>
</evidence>
<dbReference type="EMBL" id="LTAO01000036">
    <property type="protein sequence ID" value="KYG27626.1"/>
    <property type="molecule type" value="Genomic_DNA"/>
</dbReference>
<name>A0A162D0R0_9BACI</name>
<dbReference type="SUPFAM" id="SSF51306">
    <property type="entry name" value="LexA/Signal peptidase"/>
    <property type="match status" value="1"/>
</dbReference>
<organism evidence="7 8">
    <name type="scientific">Alkalihalobacillus trypoxylicola</name>
    <dbReference type="NCBI Taxonomy" id="519424"/>
    <lineage>
        <taxon>Bacteria</taxon>
        <taxon>Bacillati</taxon>
        <taxon>Bacillota</taxon>
        <taxon>Bacilli</taxon>
        <taxon>Bacillales</taxon>
        <taxon>Bacillaceae</taxon>
        <taxon>Alkalihalobacillus</taxon>
    </lineage>
</organism>
<keyword evidence="4 6" id="KW-0472">Membrane</keyword>
<dbReference type="STRING" id="519424.AZF04_10560"/>
<dbReference type="PANTHER" id="PTHR10806:SF6">
    <property type="entry name" value="SIGNAL PEPTIDASE COMPLEX CATALYTIC SUBUNIT SEC11"/>
    <property type="match status" value="1"/>
</dbReference>
<dbReference type="CDD" id="cd06530">
    <property type="entry name" value="S26_SPase_I"/>
    <property type="match status" value="1"/>
</dbReference>
<dbReference type="NCBIfam" id="NF046067">
    <property type="entry name" value="SigPepSipWBacil"/>
    <property type="match status" value="1"/>
</dbReference>
<evidence type="ECO:0000313" key="7">
    <source>
        <dbReference type="EMBL" id="KYG27626.1"/>
    </source>
</evidence>
<comment type="subcellular location">
    <subcellularLocation>
        <location evidence="1">Membrane</location>
    </subcellularLocation>
</comment>
<dbReference type="PRINTS" id="PR00728">
    <property type="entry name" value="SIGNALPTASE"/>
</dbReference>
<sequence>MWKILRKIINHFCTGLMLLFLMSMFILVISSRATEGEPNILGYQIKTVLSGSMEPEMLTGSLILIQKAEQKDRFTVGDVVTYRTAENVLITHRIIEVINNGQSYITKGDHNNGPDIEPVLSDNIVGKYTGITVPYVGYVTQFIQSKQGALILFIIPGVLLLIHSIFTIWRVLRIIEKNGSIDSKISIENRG</sequence>
<dbReference type="Proteomes" id="UP000075806">
    <property type="component" value="Unassembled WGS sequence"/>
</dbReference>